<evidence type="ECO:0000259" key="9">
    <source>
        <dbReference type="PROSITE" id="PS50850"/>
    </source>
</evidence>
<evidence type="ECO:0000256" key="1">
    <source>
        <dbReference type="ARBA" id="ARBA00004429"/>
    </source>
</evidence>
<feature type="transmembrane region" description="Helical" evidence="8">
    <location>
        <begin position="12"/>
        <end position="33"/>
    </location>
</feature>
<evidence type="ECO:0000256" key="2">
    <source>
        <dbReference type="ARBA" id="ARBA00022448"/>
    </source>
</evidence>
<dbReference type="InterPro" id="IPR036259">
    <property type="entry name" value="MFS_trans_sf"/>
</dbReference>
<dbReference type="Gene3D" id="1.20.1250.20">
    <property type="entry name" value="MFS general substrate transporter like domains"/>
    <property type="match status" value="2"/>
</dbReference>
<keyword evidence="5 8" id="KW-0812">Transmembrane</keyword>
<dbReference type="InterPro" id="IPR020846">
    <property type="entry name" value="MFS_dom"/>
</dbReference>
<keyword evidence="4" id="KW-0997">Cell inner membrane</keyword>
<dbReference type="PANTHER" id="PTHR23522:SF10">
    <property type="entry name" value="3-PHENYLPROPIONIC ACID TRANSPORTER-RELATED"/>
    <property type="match status" value="1"/>
</dbReference>
<feature type="transmembrane region" description="Helical" evidence="8">
    <location>
        <begin position="360"/>
        <end position="379"/>
    </location>
</feature>
<dbReference type="AlphaFoldDB" id="A0A7W0C5Z5"/>
<name>A0A7W0C5Z5_9BACT</name>
<evidence type="ECO:0000313" key="10">
    <source>
        <dbReference type="EMBL" id="MBA2879732.1"/>
    </source>
</evidence>
<dbReference type="InterPro" id="IPR026032">
    <property type="entry name" value="HcaT-like"/>
</dbReference>
<evidence type="ECO:0000256" key="6">
    <source>
        <dbReference type="ARBA" id="ARBA00022989"/>
    </source>
</evidence>
<reference evidence="10 11" key="1">
    <citation type="submission" date="2020-07" db="EMBL/GenBank/DDBJ databases">
        <title>Genomic Encyclopedia of Type Strains, Phase IV (KMG-IV): sequencing the most valuable type-strain genomes for metagenomic binning, comparative biology and taxonomic classification.</title>
        <authorList>
            <person name="Goeker M."/>
        </authorList>
    </citation>
    <scope>NUCLEOTIDE SEQUENCE [LARGE SCALE GENOMIC DNA]</scope>
    <source>
        <strain evidence="10 11">DSM 17721</strain>
    </source>
</reference>
<feature type="transmembrane region" description="Helical" evidence="8">
    <location>
        <begin position="336"/>
        <end position="354"/>
    </location>
</feature>
<feature type="transmembrane region" description="Helical" evidence="8">
    <location>
        <begin position="207"/>
        <end position="228"/>
    </location>
</feature>
<dbReference type="PIRSF" id="PIRSF004925">
    <property type="entry name" value="HcaT"/>
    <property type="match status" value="1"/>
</dbReference>
<feature type="transmembrane region" description="Helical" evidence="8">
    <location>
        <begin position="304"/>
        <end position="324"/>
    </location>
</feature>
<evidence type="ECO:0000256" key="7">
    <source>
        <dbReference type="ARBA" id="ARBA00023136"/>
    </source>
</evidence>
<evidence type="ECO:0000256" key="4">
    <source>
        <dbReference type="ARBA" id="ARBA00022519"/>
    </source>
</evidence>
<keyword evidence="7 8" id="KW-0472">Membrane</keyword>
<evidence type="ECO:0000256" key="5">
    <source>
        <dbReference type="ARBA" id="ARBA00022692"/>
    </source>
</evidence>
<sequence>MMFPSQRPPIPLKYTLSTLYFLYFGVLGIYLPYFNLYCYRLGFSGFEIGSISAMRTLATALFPLIWAALADRFSMRRPIFIFCHFISTAIWAFYLVFTDFATMFVITAFYGVFYAPLISFLESFSMDLLDTEKNRYGNLRAWGSIGFILMVTGVGRAIDIFSVQIIIPLILIGSLLQSILAFRVPPTTKGKKLDFSAGARYLWNKRVVFFLMAAFLMLASHGTYYGFFSIHLENLGFTSTFIGFAWALAVIAEIGIMIYSRPIFQRFSHERVLIAAFACTCLRWFVVAGAQSAWLIIVTQMLHAFSYGAFHVASILYIDELTPAAAKTLGQAVNNAVTYGLGIMIGFFVNGIFFEIIGAPALFMASGVLALLGGLLMVFETATRKQAP</sequence>
<feature type="transmembrane region" description="Helical" evidence="8">
    <location>
        <begin position="103"/>
        <end position="121"/>
    </location>
</feature>
<dbReference type="InterPro" id="IPR024989">
    <property type="entry name" value="MFS_assoc_dom"/>
</dbReference>
<dbReference type="Proteomes" id="UP000525298">
    <property type="component" value="Unassembled WGS sequence"/>
</dbReference>
<feature type="transmembrane region" description="Helical" evidence="8">
    <location>
        <begin position="45"/>
        <end position="67"/>
    </location>
</feature>
<dbReference type="Pfam" id="PF12832">
    <property type="entry name" value="MFS_1_like"/>
    <property type="match status" value="1"/>
</dbReference>
<keyword evidence="6 8" id="KW-1133">Transmembrane helix</keyword>
<dbReference type="EMBL" id="JACDUS010000001">
    <property type="protein sequence ID" value="MBA2879732.1"/>
    <property type="molecule type" value="Genomic_DNA"/>
</dbReference>
<feature type="transmembrane region" description="Helical" evidence="8">
    <location>
        <begin position="272"/>
        <end position="298"/>
    </location>
</feature>
<accession>A0A7W0C5Z5</accession>
<keyword evidence="3" id="KW-1003">Cell membrane</keyword>
<dbReference type="NCBIfam" id="NF037955">
    <property type="entry name" value="mfs"/>
    <property type="match status" value="1"/>
</dbReference>
<evidence type="ECO:0000256" key="8">
    <source>
        <dbReference type="SAM" id="Phobius"/>
    </source>
</evidence>
<protein>
    <submittedName>
        <fullName evidence="10">PPP family 3-phenylpropionic acid transporter</fullName>
    </submittedName>
</protein>
<dbReference type="RefSeq" id="WP_232364594.1">
    <property type="nucleotide sequence ID" value="NZ_JACDUS010000001.1"/>
</dbReference>
<organism evidence="10 11">
    <name type="scientific">Desulfosalsimonas propionicica</name>
    <dbReference type="NCBI Taxonomy" id="332175"/>
    <lineage>
        <taxon>Bacteria</taxon>
        <taxon>Pseudomonadati</taxon>
        <taxon>Thermodesulfobacteriota</taxon>
        <taxon>Desulfobacteria</taxon>
        <taxon>Desulfobacterales</taxon>
        <taxon>Desulfosalsimonadaceae</taxon>
        <taxon>Desulfosalsimonas</taxon>
    </lineage>
</organism>
<evidence type="ECO:0000256" key="3">
    <source>
        <dbReference type="ARBA" id="ARBA00022475"/>
    </source>
</evidence>
<feature type="domain" description="Major facilitator superfamily (MFS) profile" evidence="9">
    <location>
        <begin position="206"/>
        <end position="388"/>
    </location>
</feature>
<feature type="transmembrane region" description="Helical" evidence="8">
    <location>
        <begin position="240"/>
        <end position="260"/>
    </location>
</feature>
<keyword evidence="2" id="KW-0813">Transport</keyword>
<feature type="transmembrane region" description="Helical" evidence="8">
    <location>
        <begin position="141"/>
        <end position="158"/>
    </location>
</feature>
<comment type="caution">
    <text evidence="10">The sequence shown here is derived from an EMBL/GenBank/DDBJ whole genome shotgun (WGS) entry which is preliminary data.</text>
</comment>
<comment type="subcellular location">
    <subcellularLocation>
        <location evidence="1">Cell inner membrane</location>
        <topology evidence="1">Multi-pass membrane protein</topology>
    </subcellularLocation>
</comment>
<dbReference type="GO" id="GO:0005886">
    <property type="term" value="C:plasma membrane"/>
    <property type="evidence" value="ECO:0007669"/>
    <property type="project" value="UniProtKB-SubCell"/>
</dbReference>
<dbReference type="PANTHER" id="PTHR23522">
    <property type="entry name" value="BLL5896 PROTEIN"/>
    <property type="match status" value="1"/>
</dbReference>
<keyword evidence="11" id="KW-1185">Reference proteome</keyword>
<gene>
    <name evidence="10" type="ORF">HNR65_000039</name>
</gene>
<dbReference type="SUPFAM" id="SSF103473">
    <property type="entry name" value="MFS general substrate transporter"/>
    <property type="match status" value="1"/>
</dbReference>
<proteinExistence type="predicted"/>
<feature type="transmembrane region" description="Helical" evidence="8">
    <location>
        <begin position="79"/>
        <end position="97"/>
    </location>
</feature>
<feature type="transmembrane region" description="Helical" evidence="8">
    <location>
        <begin position="164"/>
        <end position="186"/>
    </location>
</feature>
<dbReference type="GO" id="GO:0022857">
    <property type="term" value="F:transmembrane transporter activity"/>
    <property type="evidence" value="ECO:0007669"/>
    <property type="project" value="InterPro"/>
</dbReference>
<dbReference type="PROSITE" id="PS50850">
    <property type="entry name" value="MFS"/>
    <property type="match status" value="1"/>
</dbReference>
<evidence type="ECO:0000313" key="11">
    <source>
        <dbReference type="Proteomes" id="UP000525298"/>
    </source>
</evidence>